<protein>
    <submittedName>
        <fullName evidence="1">Uncharacterized protein</fullName>
    </submittedName>
</protein>
<dbReference type="OrthoDB" id="2803597at2759"/>
<evidence type="ECO:0000313" key="2">
    <source>
        <dbReference type="Proteomes" id="UP000076532"/>
    </source>
</evidence>
<dbReference type="Proteomes" id="UP000076532">
    <property type="component" value="Unassembled WGS sequence"/>
</dbReference>
<reference evidence="1 2" key="1">
    <citation type="journal article" date="2016" name="Mol. Biol. Evol.">
        <title>Comparative Genomics of Early-Diverging Mushroom-Forming Fungi Provides Insights into the Origins of Lignocellulose Decay Capabilities.</title>
        <authorList>
            <person name="Nagy L.G."/>
            <person name="Riley R."/>
            <person name="Tritt A."/>
            <person name="Adam C."/>
            <person name="Daum C."/>
            <person name="Floudas D."/>
            <person name="Sun H."/>
            <person name="Yadav J.S."/>
            <person name="Pangilinan J."/>
            <person name="Larsson K.H."/>
            <person name="Matsuura K."/>
            <person name="Barry K."/>
            <person name="Labutti K."/>
            <person name="Kuo R."/>
            <person name="Ohm R.A."/>
            <person name="Bhattacharya S.S."/>
            <person name="Shirouzu T."/>
            <person name="Yoshinaga Y."/>
            <person name="Martin F.M."/>
            <person name="Grigoriev I.V."/>
            <person name="Hibbett D.S."/>
        </authorList>
    </citation>
    <scope>NUCLEOTIDE SEQUENCE [LARGE SCALE GENOMIC DNA]</scope>
    <source>
        <strain evidence="1 2">CBS 109695</strain>
    </source>
</reference>
<name>A0A166VIL5_9AGAM</name>
<evidence type="ECO:0000313" key="1">
    <source>
        <dbReference type="EMBL" id="KZP32768.1"/>
    </source>
</evidence>
<accession>A0A166VIL5</accession>
<dbReference type="EMBL" id="KV417484">
    <property type="protein sequence ID" value="KZP32768.1"/>
    <property type="molecule type" value="Genomic_DNA"/>
</dbReference>
<proteinExistence type="predicted"/>
<keyword evidence="2" id="KW-1185">Reference proteome</keyword>
<sequence length="207" mass="23015">MLCTESDHLDCNPHTPNNTGCLRCIVRKPQVCCELCDPATFKDFARVDVEGRKCLRRNRAHVPKYDTQPHDMQLRKALHQFRKDETIKTFNLATLKNLGPSIVMSNKTLDRIVDCAHIHKITTISQLKHETQWSRADTYGVAVIALIVVHSPSIPPVPARAPAILIQPSPTNGLVTPVTAITPKKCSSCKALGHISTLFCYQTLPTS</sequence>
<gene>
    <name evidence="1" type="ORF">FIBSPDRAFT_722178</name>
</gene>
<dbReference type="AlphaFoldDB" id="A0A166VIL5"/>
<organism evidence="1 2">
    <name type="scientific">Athelia psychrophila</name>
    <dbReference type="NCBI Taxonomy" id="1759441"/>
    <lineage>
        <taxon>Eukaryota</taxon>
        <taxon>Fungi</taxon>
        <taxon>Dikarya</taxon>
        <taxon>Basidiomycota</taxon>
        <taxon>Agaricomycotina</taxon>
        <taxon>Agaricomycetes</taxon>
        <taxon>Agaricomycetidae</taxon>
        <taxon>Atheliales</taxon>
        <taxon>Atheliaceae</taxon>
        <taxon>Athelia</taxon>
    </lineage>
</organism>